<evidence type="ECO:0000313" key="5">
    <source>
        <dbReference type="EMBL" id="KAB1640696.1"/>
    </source>
</evidence>
<comment type="similarity">
    <text evidence="1 3">Belongs to the thiolase-like superfamily. Beta-ketoacyl-ACP synthases family.</text>
</comment>
<dbReference type="CDD" id="cd00834">
    <property type="entry name" value="KAS_I_II"/>
    <property type="match status" value="1"/>
</dbReference>
<reference evidence="5 6" key="1">
    <citation type="submission" date="2019-09" db="EMBL/GenBank/DDBJ databases">
        <title>Phylogeny of genus Pseudoclavibacter and closely related genus.</title>
        <authorList>
            <person name="Li Y."/>
        </authorList>
    </citation>
    <scope>NUCLEOTIDE SEQUENCE [LARGE SCALE GENOMIC DNA]</scope>
    <source>
        <strain evidence="5 6">KCTC 13959</strain>
    </source>
</reference>
<dbReference type="InterPro" id="IPR016039">
    <property type="entry name" value="Thiolase-like"/>
</dbReference>
<accession>A0A7J5B7E6</accession>
<dbReference type="AlphaFoldDB" id="A0A7J5B7E6"/>
<name>A0A7J5B7E6_9MICO</name>
<evidence type="ECO:0000259" key="4">
    <source>
        <dbReference type="PROSITE" id="PS52004"/>
    </source>
</evidence>
<dbReference type="InterPro" id="IPR020841">
    <property type="entry name" value="PKS_Beta-ketoAc_synthase_dom"/>
</dbReference>
<dbReference type="Pfam" id="PF02801">
    <property type="entry name" value="Ketoacyl-synt_C"/>
    <property type="match status" value="1"/>
</dbReference>
<dbReference type="PANTHER" id="PTHR11712">
    <property type="entry name" value="POLYKETIDE SYNTHASE-RELATED"/>
    <property type="match status" value="1"/>
</dbReference>
<evidence type="ECO:0000313" key="6">
    <source>
        <dbReference type="Proteomes" id="UP000433493"/>
    </source>
</evidence>
<dbReference type="InterPro" id="IPR014031">
    <property type="entry name" value="Ketoacyl_synth_C"/>
</dbReference>
<evidence type="ECO:0000256" key="1">
    <source>
        <dbReference type="ARBA" id="ARBA00008467"/>
    </source>
</evidence>
<dbReference type="SUPFAM" id="SSF53901">
    <property type="entry name" value="Thiolase-like"/>
    <property type="match status" value="1"/>
</dbReference>
<dbReference type="NCBIfam" id="NF005589">
    <property type="entry name" value="PRK07314.1"/>
    <property type="match status" value="1"/>
</dbReference>
<dbReference type="InterPro" id="IPR000794">
    <property type="entry name" value="Beta-ketoacyl_synthase"/>
</dbReference>
<dbReference type="Pfam" id="PF00109">
    <property type="entry name" value="ketoacyl-synt"/>
    <property type="match status" value="1"/>
</dbReference>
<dbReference type="PROSITE" id="PS52004">
    <property type="entry name" value="KS3_2"/>
    <property type="match status" value="1"/>
</dbReference>
<dbReference type="GO" id="GO:0004315">
    <property type="term" value="F:3-oxoacyl-[acyl-carrier-protein] synthase activity"/>
    <property type="evidence" value="ECO:0007669"/>
    <property type="project" value="TreeGrafter"/>
</dbReference>
<dbReference type="SMART" id="SM00825">
    <property type="entry name" value="PKS_KS"/>
    <property type="match status" value="1"/>
</dbReference>
<dbReference type="EMBL" id="WBKB01000013">
    <property type="protein sequence ID" value="KAB1640696.1"/>
    <property type="molecule type" value="Genomic_DNA"/>
</dbReference>
<dbReference type="Gene3D" id="3.40.47.10">
    <property type="match status" value="1"/>
</dbReference>
<comment type="caution">
    <text evidence="5">The sequence shown here is derived from an EMBL/GenBank/DDBJ whole genome shotgun (WGS) entry which is preliminary data.</text>
</comment>
<sequence length="424" mass="44147">MTATTQHSRKVVITGLGAVTPSGLDAPSTWDAVKQGRSGVTLLEDTEFEGLAVRIGGQVRGFDPDAVLEPRESRRLSKVLWYAIAAADEALAQAGIPNARSREQLPADASRFSILTGSGSGPIQAMQDATRVYERQGTRRVTPFLSMHGAPDAAAALLSQRYGALGAAAGISATCASGTVALGEAMRRIRHGYADSVLVVGFEDCVNPVNYSSNANMRALASGFESDPSRASRPFDRDRAGFVMAAGASALLLEAADTAHARGATALAEVAGYGASSDAHHATAPHPEARGAIAAINACLLDAGLSPEDVDHVNAHGTSTKLNDQMELRALRGALGDYALQVPISATKSSTGHLLGAGGALEALIATRTLQEQLLPPTINLDNPEFPDYDIVREPRAASIRTVLSNSFGFGGHNAVVLLRAAHD</sequence>
<dbReference type="Proteomes" id="UP000433493">
    <property type="component" value="Unassembled WGS sequence"/>
</dbReference>
<keyword evidence="2 3" id="KW-0808">Transferase</keyword>
<proteinExistence type="inferred from homology"/>
<dbReference type="InterPro" id="IPR014030">
    <property type="entry name" value="Ketoacyl_synth_N"/>
</dbReference>
<dbReference type="PANTHER" id="PTHR11712:SF336">
    <property type="entry name" value="3-OXOACYL-[ACYL-CARRIER-PROTEIN] SYNTHASE, MITOCHONDRIAL"/>
    <property type="match status" value="1"/>
</dbReference>
<keyword evidence="6" id="KW-1185">Reference proteome</keyword>
<evidence type="ECO:0000256" key="3">
    <source>
        <dbReference type="RuleBase" id="RU003694"/>
    </source>
</evidence>
<protein>
    <submittedName>
        <fullName evidence="5">Beta-ketoacyl-[acyl-carrier-protein] synthase family protein</fullName>
    </submittedName>
</protein>
<dbReference type="OrthoDB" id="9808669at2"/>
<feature type="domain" description="Ketosynthase family 3 (KS3)" evidence="4">
    <location>
        <begin position="8"/>
        <end position="421"/>
    </location>
</feature>
<gene>
    <name evidence="5" type="ORF">F8O05_14355</name>
</gene>
<evidence type="ECO:0000256" key="2">
    <source>
        <dbReference type="ARBA" id="ARBA00022679"/>
    </source>
</evidence>
<dbReference type="RefSeq" id="WP_158053438.1">
    <property type="nucleotide sequence ID" value="NZ_WBKB01000013.1"/>
</dbReference>
<organism evidence="5 6">
    <name type="scientific">Gulosibacter chungangensis</name>
    <dbReference type="NCBI Taxonomy" id="979746"/>
    <lineage>
        <taxon>Bacteria</taxon>
        <taxon>Bacillati</taxon>
        <taxon>Actinomycetota</taxon>
        <taxon>Actinomycetes</taxon>
        <taxon>Micrococcales</taxon>
        <taxon>Microbacteriaceae</taxon>
        <taxon>Gulosibacter</taxon>
    </lineage>
</organism>
<dbReference type="GO" id="GO:0006633">
    <property type="term" value="P:fatty acid biosynthetic process"/>
    <property type="evidence" value="ECO:0007669"/>
    <property type="project" value="TreeGrafter"/>
</dbReference>